<name>A0A1H4I862_STRMJ</name>
<accession>A0A1H4I862</accession>
<dbReference type="EMBL" id="FNST01000001">
    <property type="protein sequence ID" value="SEB29462.1"/>
    <property type="molecule type" value="Genomic_DNA"/>
</dbReference>
<protein>
    <submittedName>
        <fullName evidence="1">Uncharacterized protein</fullName>
    </submittedName>
</protein>
<evidence type="ECO:0000313" key="2">
    <source>
        <dbReference type="Proteomes" id="UP000198609"/>
    </source>
</evidence>
<dbReference type="AlphaFoldDB" id="A0A1H4I862"/>
<dbReference type="Proteomes" id="UP000198609">
    <property type="component" value="Unassembled WGS sequence"/>
</dbReference>
<sequence>MRNPRTEADVTAQQDHFDCCEGCSRSFLDISLPEHPWGDDDGTLTVYAGVCHYELGVYP</sequence>
<evidence type="ECO:0000313" key="1">
    <source>
        <dbReference type="EMBL" id="SEB29462.1"/>
    </source>
</evidence>
<proteinExistence type="predicted"/>
<organism evidence="1 2">
    <name type="scientific">Streptomyces melanosporofaciens</name>
    <dbReference type="NCBI Taxonomy" id="67327"/>
    <lineage>
        <taxon>Bacteria</taxon>
        <taxon>Bacillati</taxon>
        <taxon>Actinomycetota</taxon>
        <taxon>Actinomycetes</taxon>
        <taxon>Kitasatosporales</taxon>
        <taxon>Streptomycetaceae</taxon>
        <taxon>Streptomyces</taxon>
        <taxon>Streptomyces violaceusniger group</taxon>
    </lineage>
</organism>
<gene>
    <name evidence="1" type="ORF">SAMN04490356_0039</name>
</gene>
<keyword evidence="2" id="KW-1185">Reference proteome</keyword>
<reference evidence="2" key="1">
    <citation type="submission" date="2016-10" db="EMBL/GenBank/DDBJ databases">
        <authorList>
            <person name="Varghese N."/>
            <person name="Submissions S."/>
        </authorList>
    </citation>
    <scope>NUCLEOTIDE SEQUENCE [LARGE SCALE GENOMIC DNA]</scope>
    <source>
        <strain evidence="2">DSM 40318</strain>
    </source>
</reference>